<dbReference type="NCBIfam" id="TIGR00531">
    <property type="entry name" value="BCCP"/>
    <property type="match status" value="1"/>
</dbReference>
<sequence length="172" mass="17399">MHIDSKKLNEVAALMEDHGLTRVRLSEEDGRVVELERMTAPAPEAIAVPVAAPMAAAATPAAAPAAPAIIAPTEAPAPAAETAPAPTATSTISVEAPMVGVFYAAPSPGADPFVSVGSTVHVGDTLCIIEAMKLMNEVVAEADGTISEICVQDGDLVEFGSCIMKIVPGGEA</sequence>
<dbReference type="FunFam" id="2.40.50.100:FF:000003">
    <property type="entry name" value="Acetyl-CoA carboxylase biotin carboxyl carrier protein"/>
    <property type="match status" value="1"/>
</dbReference>
<proteinExistence type="predicted"/>
<dbReference type="Proteomes" id="UP000470010">
    <property type="component" value="Unassembled WGS sequence"/>
</dbReference>
<dbReference type="GO" id="GO:0006633">
    <property type="term" value="P:fatty acid biosynthetic process"/>
    <property type="evidence" value="ECO:0007669"/>
    <property type="project" value="UniProtKB-UniPathway"/>
</dbReference>
<dbReference type="GO" id="GO:0009317">
    <property type="term" value="C:acetyl-CoA carboxylase complex"/>
    <property type="evidence" value="ECO:0007669"/>
    <property type="project" value="InterPro"/>
</dbReference>
<dbReference type="PROSITE" id="PS00188">
    <property type="entry name" value="BIOTIN"/>
    <property type="match status" value="1"/>
</dbReference>
<dbReference type="SUPFAM" id="SSF51230">
    <property type="entry name" value="Single hybrid motif"/>
    <property type="match status" value="1"/>
</dbReference>
<accession>A0A7K0G7W9</accession>
<evidence type="ECO:0000259" key="9">
    <source>
        <dbReference type="PROSITE" id="PS50968"/>
    </source>
</evidence>
<dbReference type="InterPro" id="IPR011053">
    <property type="entry name" value="Single_hybrid_motif"/>
</dbReference>
<dbReference type="InterPro" id="IPR000089">
    <property type="entry name" value="Biotin_lipoyl"/>
</dbReference>
<name>A0A7K0G7W9_9ACTN</name>
<keyword evidence="3 8" id="KW-0444">Lipid biosynthesis</keyword>
<dbReference type="PANTHER" id="PTHR45266">
    <property type="entry name" value="OXALOACETATE DECARBOXYLASE ALPHA CHAIN"/>
    <property type="match status" value="1"/>
</dbReference>
<feature type="domain" description="Lipoyl-binding" evidence="9">
    <location>
        <begin position="91"/>
        <end position="167"/>
    </location>
</feature>
<comment type="pathway">
    <text evidence="1 8">Lipid metabolism; fatty acid biosynthesis.</text>
</comment>
<dbReference type="InterPro" id="IPR001882">
    <property type="entry name" value="Biotin_BS"/>
</dbReference>
<keyword evidence="7 8" id="KW-0092">Biotin</keyword>
<evidence type="ECO:0000313" key="10">
    <source>
        <dbReference type="EMBL" id="MRX79474.1"/>
    </source>
</evidence>
<dbReference type="RefSeq" id="WP_144687667.1">
    <property type="nucleotide sequence ID" value="NZ_VLLQ01000002.1"/>
</dbReference>
<reference evidence="11" key="1">
    <citation type="submission" date="2019-08" db="EMBL/GenBank/DDBJ databases">
        <title>Arthrobacter sp. nov., isolated from plateau pika and Tibetan wild ass.</title>
        <authorList>
            <person name="Ge Y."/>
        </authorList>
    </citation>
    <scope>NUCLEOTIDE SEQUENCE [LARGE SCALE GENOMIC DNA]</scope>
    <source>
        <strain evidence="11">HF-1365</strain>
    </source>
</reference>
<dbReference type="CDD" id="cd06850">
    <property type="entry name" value="biotinyl_domain"/>
    <property type="match status" value="1"/>
</dbReference>
<evidence type="ECO:0000256" key="7">
    <source>
        <dbReference type="ARBA" id="ARBA00023267"/>
    </source>
</evidence>
<gene>
    <name evidence="10" type="primary">accB</name>
    <name evidence="10" type="ORF">GJE22_02450</name>
</gene>
<evidence type="ECO:0000256" key="1">
    <source>
        <dbReference type="ARBA" id="ARBA00005194"/>
    </source>
</evidence>
<dbReference type="InterPro" id="IPR001249">
    <property type="entry name" value="AcCoA_biotinCC"/>
</dbReference>
<protein>
    <recommendedName>
        <fullName evidence="2 8">Biotin carboxyl carrier protein of acetyl-CoA carboxylase</fullName>
    </recommendedName>
</protein>
<dbReference type="UniPathway" id="UPA00094"/>
<organism evidence="10 11">
    <name type="scientific">Enorma shizhengliae</name>
    <dbReference type="NCBI Taxonomy" id="2606615"/>
    <lineage>
        <taxon>Bacteria</taxon>
        <taxon>Bacillati</taxon>
        <taxon>Actinomycetota</taxon>
        <taxon>Coriobacteriia</taxon>
        <taxon>Coriobacteriales</taxon>
        <taxon>Coriobacteriaceae</taxon>
        <taxon>Enorma</taxon>
    </lineage>
</organism>
<comment type="caution">
    <text evidence="10">The sequence shown here is derived from an EMBL/GenBank/DDBJ whole genome shotgun (WGS) entry which is preliminary data.</text>
</comment>
<dbReference type="Pfam" id="PF00364">
    <property type="entry name" value="Biotin_lipoyl"/>
    <property type="match status" value="1"/>
</dbReference>
<dbReference type="AlphaFoldDB" id="A0A7K0G7W9"/>
<dbReference type="GO" id="GO:0003989">
    <property type="term" value="F:acetyl-CoA carboxylase activity"/>
    <property type="evidence" value="ECO:0007669"/>
    <property type="project" value="InterPro"/>
</dbReference>
<comment type="function">
    <text evidence="8">This protein is a component of the acetyl coenzyme A carboxylase complex; first, biotin carboxylase catalyzes the carboxylation of the carrier protein and then the transcarboxylase transfers the carboxyl group to form malonyl-CoA.</text>
</comment>
<evidence type="ECO:0000256" key="6">
    <source>
        <dbReference type="ARBA" id="ARBA00023160"/>
    </source>
</evidence>
<keyword evidence="6 8" id="KW-0275">Fatty acid biosynthesis</keyword>
<dbReference type="PROSITE" id="PS50968">
    <property type="entry name" value="BIOTINYL_LIPOYL"/>
    <property type="match status" value="1"/>
</dbReference>
<evidence type="ECO:0000256" key="8">
    <source>
        <dbReference type="RuleBase" id="RU364072"/>
    </source>
</evidence>
<dbReference type="EMBL" id="VTFZ01000002">
    <property type="protein sequence ID" value="MRX79474.1"/>
    <property type="molecule type" value="Genomic_DNA"/>
</dbReference>
<keyword evidence="11" id="KW-1185">Reference proteome</keyword>
<evidence type="ECO:0000256" key="4">
    <source>
        <dbReference type="ARBA" id="ARBA00022832"/>
    </source>
</evidence>
<keyword evidence="4 8" id="KW-0276">Fatty acid metabolism</keyword>
<evidence type="ECO:0000313" key="11">
    <source>
        <dbReference type="Proteomes" id="UP000470010"/>
    </source>
</evidence>
<dbReference type="InterPro" id="IPR050709">
    <property type="entry name" value="Biotin_Carboxyl_Carrier/Decarb"/>
</dbReference>
<dbReference type="Gene3D" id="2.40.50.100">
    <property type="match status" value="1"/>
</dbReference>
<evidence type="ECO:0000256" key="5">
    <source>
        <dbReference type="ARBA" id="ARBA00023098"/>
    </source>
</evidence>
<evidence type="ECO:0000256" key="2">
    <source>
        <dbReference type="ARBA" id="ARBA00017562"/>
    </source>
</evidence>
<keyword evidence="5 8" id="KW-0443">Lipid metabolism</keyword>
<evidence type="ECO:0000256" key="3">
    <source>
        <dbReference type="ARBA" id="ARBA00022516"/>
    </source>
</evidence>
<dbReference type="PRINTS" id="PR01071">
    <property type="entry name" value="ACOABIOTINCC"/>
</dbReference>
<dbReference type="PANTHER" id="PTHR45266:SF3">
    <property type="entry name" value="OXALOACETATE DECARBOXYLASE ALPHA CHAIN"/>
    <property type="match status" value="1"/>
</dbReference>